<evidence type="ECO:0000313" key="4">
    <source>
        <dbReference type="EMBL" id="EJN57162.1"/>
    </source>
</evidence>
<feature type="transmembrane region" description="Helical" evidence="2">
    <location>
        <begin position="380"/>
        <end position="400"/>
    </location>
</feature>
<dbReference type="CDD" id="cd04179">
    <property type="entry name" value="DPM_DPG-synthase_like"/>
    <property type="match status" value="1"/>
</dbReference>
<keyword evidence="2" id="KW-1133">Transmembrane helix</keyword>
<evidence type="ECO:0000313" key="5">
    <source>
        <dbReference type="Proteomes" id="UP000007813"/>
    </source>
</evidence>
<evidence type="ECO:0000256" key="2">
    <source>
        <dbReference type="SAM" id="Phobius"/>
    </source>
</evidence>
<feature type="transmembrane region" description="Helical" evidence="2">
    <location>
        <begin position="301"/>
        <end position="322"/>
    </location>
</feature>
<keyword evidence="2" id="KW-0812">Transmembrane</keyword>
<evidence type="ECO:0000259" key="3">
    <source>
        <dbReference type="Pfam" id="PF00535"/>
    </source>
</evidence>
<dbReference type="Pfam" id="PF00535">
    <property type="entry name" value="Glycos_transf_2"/>
    <property type="match status" value="1"/>
</dbReference>
<dbReference type="eggNOG" id="arCOG00894">
    <property type="taxonomic scope" value="Archaea"/>
</dbReference>
<feature type="compositionally biased region" description="Polar residues" evidence="1">
    <location>
        <begin position="34"/>
        <end position="44"/>
    </location>
</feature>
<reference evidence="4 5" key="1">
    <citation type="journal article" date="2012" name="J. Bacteriol.">
        <title>Draft Genome Sequence of the Extremely Halophilic Archaeon Halogranum salarium B-1T.</title>
        <authorList>
            <person name="Kim K.K."/>
            <person name="Lee K.C."/>
            <person name="Lee J.S."/>
        </authorList>
    </citation>
    <scope>NUCLEOTIDE SEQUENCE [LARGE SCALE GENOMIC DNA]</scope>
    <source>
        <strain evidence="4 5">B-1</strain>
    </source>
</reference>
<dbReference type="PANTHER" id="PTHR48090:SF7">
    <property type="entry name" value="RFBJ PROTEIN"/>
    <property type="match status" value="1"/>
</dbReference>
<evidence type="ECO:0000256" key="1">
    <source>
        <dbReference type="SAM" id="MobiDB-lite"/>
    </source>
</evidence>
<feature type="transmembrane region" description="Helical" evidence="2">
    <location>
        <begin position="406"/>
        <end position="431"/>
    </location>
</feature>
<comment type="caution">
    <text evidence="4">The sequence shown here is derived from an EMBL/GenBank/DDBJ whole genome shotgun (WGS) entry which is preliminary data.</text>
</comment>
<protein>
    <submittedName>
        <fullName evidence="4">Glycosyl transferase family 2</fullName>
    </submittedName>
</protein>
<dbReference type="PATRIC" id="fig|1210908.3.peg.4247"/>
<organism evidence="4 5">
    <name type="scientific">Halogranum salarium B-1</name>
    <dbReference type="NCBI Taxonomy" id="1210908"/>
    <lineage>
        <taxon>Archaea</taxon>
        <taxon>Methanobacteriati</taxon>
        <taxon>Methanobacteriota</taxon>
        <taxon>Stenosarchaea group</taxon>
        <taxon>Halobacteria</taxon>
        <taxon>Halobacteriales</taxon>
        <taxon>Haloferacaceae</taxon>
    </lineage>
</organism>
<feature type="compositionally biased region" description="Low complexity" evidence="1">
    <location>
        <begin position="50"/>
        <end position="69"/>
    </location>
</feature>
<dbReference type="AlphaFoldDB" id="J3ET21"/>
<feature type="domain" description="Glycosyltransferase 2-like" evidence="3">
    <location>
        <begin position="80"/>
        <end position="241"/>
    </location>
</feature>
<accession>J3ET21</accession>
<dbReference type="GO" id="GO:0016740">
    <property type="term" value="F:transferase activity"/>
    <property type="evidence" value="ECO:0007669"/>
    <property type="project" value="UniProtKB-KW"/>
</dbReference>
<proteinExistence type="predicted"/>
<dbReference type="EMBL" id="ALJD01000016">
    <property type="protein sequence ID" value="EJN57162.1"/>
    <property type="molecule type" value="Genomic_DNA"/>
</dbReference>
<feature type="region of interest" description="Disordered" evidence="1">
    <location>
        <begin position="34"/>
        <end position="71"/>
    </location>
</feature>
<dbReference type="InterPro" id="IPR050256">
    <property type="entry name" value="Glycosyltransferase_2"/>
</dbReference>
<feature type="transmembrane region" description="Helical" evidence="2">
    <location>
        <begin position="328"/>
        <end position="352"/>
    </location>
</feature>
<dbReference type="InterPro" id="IPR001173">
    <property type="entry name" value="Glyco_trans_2-like"/>
</dbReference>
<keyword evidence="4" id="KW-0808">Transferase</keyword>
<dbReference type="Proteomes" id="UP000007813">
    <property type="component" value="Unassembled WGS sequence"/>
</dbReference>
<sequence>MSRIEHDCLTFTIPETHSRSPVRQLSDHPEEYTMSISQEGQRVSSEAGETVHPSTPVTPTPLQQPQVSTDPALSDPVVTLVMPTMNEADGIADCIASATTAFEALGVPGEILVSDSSTDATPDIARALGARVVTPDRRGYGYAYRYAFRHARGEYVVIGDADTTYDFTEIPRLLTALQREDADMVLGSRFDGEILPGAMPPLHQYLGNPGLTAVLNLLYRSDVSDAHSGFRILRRDALEQLDLRSEGMEFASEMIMEATAKGLHIVEVPITYHVRRGEATLASFPDGWRHVRFMLVNAPGALFSTPGTVSAALGIAVVALGLTGVTPSLATVLLGSFLLLGGVHLVGMAFVVRATGRPIRAPNGPVMHWLGRLFTVERGLVVGATLAAVGVVPTLGLLSAPATLSAAGLVGLTLLALGGYVASVSLFVAALERR</sequence>
<gene>
    <name evidence="4" type="ORF">HSB1_45480</name>
</gene>
<keyword evidence="2" id="KW-0472">Membrane</keyword>
<dbReference type="InterPro" id="IPR029044">
    <property type="entry name" value="Nucleotide-diphossugar_trans"/>
</dbReference>
<dbReference type="Gene3D" id="3.90.550.10">
    <property type="entry name" value="Spore Coat Polysaccharide Biosynthesis Protein SpsA, Chain A"/>
    <property type="match status" value="1"/>
</dbReference>
<dbReference type="PANTHER" id="PTHR48090">
    <property type="entry name" value="UNDECAPRENYL-PHOSPHATE 4-DEOXY-4-FORMAMIDO-L-ARABINOSE TRANSFERASE-RELATED"/>
    <property type="match status" value="1"/>
</dbReference>
<dbReference type="SUPFAM" id="SSF53448">
    <property type="entry name" value="Nucleotide-diphospho-sugar transferases"/>
    <property type="match status" value="1"/>
</dbReference>
<name>J3ET21_9EURY</name>